<feature type="transmembrane region" description="Helical" evidence="1">
    <location>
        <begin position="112"/>
        <end position="132"/>
    </location>
</feature>
<evidence type="ECO:0000313" key="2">
    <source>
        <dbReference type="EMBL" id="SNT43021.1"/>
    </source>
</evidence>
<dbReference type="RefSeq" id="WP_245939176.1">
    <property type="nucleotide sequence ID" value="NZ_FZOF01000025.1"/>
</dbReference>
<dbReference type="AlphaFoldDB" id="A0A239MK27"/>
<keyword evidence="1" id="KW-0812">Transmembrane</keyword>
<keyword evidence="1" id="KW-0472">Membrane</keyword>
<keyword evidence="3" id="KW-1185">Reference proteome</keyword>
<evidence type="ECO:0000256" key="1">
    <source>
        <dbReference type="SAM" id="Phobius"/>
    </source>
</evidence>
<keyword evidence="1" id="KW-1133">Transmembrane helix</keyword>
<feature type="transmembrane region" description="Helical" evidence="1">
    <location>
        <begin position="21"/>
        <end position="49"/>
    </location>
</feature>
<protein>
    <recommendedName>
        <fullName evidence="4">Poxvirus protein I5</fullName>
    </recommendedName>
</protein>
<feature type="transmembrane region" description="Helical" evidence="1">
    <location>
        <begin position="81"/>
        <end position="100"/>
    </location>
</feature>
<organism evidence="2 3">
    <name type="scientific">Actinacidiphila glaucinigra</name>
    <dbReference type="NCBI Taxonomy" id="235986"/>
    <lineage>
        <taxon>Bacteria</taxon>
        <taxon>Bacillati</taxon>
        <taxon>Actinomycetota</taxon>
        <taxon>Actinomycetes</taxon>
        <taxon>Kitasatosporales</taxon>
        <taxon>Streptomycetaceae</taxon>
        <taxon>Actinacidiphila</taxon>
    </lineage>
</organism>
<gene>
    <name evidence="2" type="ORF">SAMN05216252_12530</name>
</gene>
<reference evidence="2 3" key="1">
    <citation type="submission" date="2017-06" db="EMBL/GenBank/DDBJ databases">
        <authorList>
            <person name="Kim H.J."/>
            <person name="Triplett B.A."/>
        </authorList>
    </citation>
    <scope>NUCLEOTIDE SEQUENCE [LARGE SCALE GENOMIC DNA]</scope>
    <source>
        <strain evidence="2 3">CGMCC 4.1858</strain>
    </source>
</reference>
<accession>A0A239MK27</accession>
<name>A0A239MK27_9ACTN</name>
<evidence type="ECO:0008006" key="4">
    <source>
        <dbReference type="Google" id="ProtNLM"/>
    </source>
</evidence>
<proteinExistence type="predicted"/>
<sequence length="200" mass="20078">MRPLTTTEGARSRSAARSAQFALFAECLLTGVWLAVAALPLVTALPAFAAACGHLRRHLDGERSTWRDFAAETVAATRAGWARTLVWWGGLALLGLDLAVARSGALPGGGALTGVSVLAAVALVVTGLRAAALWRPGEGGRGAAGRAVRRCVGDPGGTLLLAGGVGVAGVAAWMLVPLGVVALGCVAGAAVAVERRARAL</sequence>
<dbReference type="EMBL" id="FZOF01000025">
    <property type="protein sequence ID" value="SNT43021.1"/>
    <property type="molecule type" value="Genomic_DNA"/>
</dbReference>
<feature type="transmembrane region" description="Helical" evidence="1">
    <location>
        <begin position="170"/>
        <end position="193"/>
    </location>
</feature>
<dbReference type="Proteomes" id="UP000198280">
    <property type="component" value="Unassembled WGS sequence"/>
</dbReference>
<evidence type="ECO:0000313" key="3">
    <source>
        <dbReference type="Proteomes" id="UP000198280"/>
    </source>
</evidence>